<evidence type="ECO:0000313" key="5">
    <source>
        <dbReference type="Proteomes" id="UP001160499"/>
    </source>
</evidence>
<evidence type="ECO:0000256" key="2">
    <source>
        <dbReference type="ARBA" id="ARBA00022553"/>
    </source>
</evidence>
<dbReference type="PROSITE" id="PS50075">
    <property type="entry name" value="CARRIER"/>
    <property type="match status" value="1"/>
</dbReference>
<keyword evidence="1" id="KW-0596">Phosphopantetheine</keyword>
<dbReference type="PROSITE" id="PS00012">
    <property type="entry name" value="PHOSPHOPANTETHEINE"/>
    <property type="match status" value="1"/>
</dbReference>
<dbReference type="SUPFAM" id="SSF47336">
    <property type="entry name" value="ACP-like"/>
    <property type="match status" value="1"/>
</dbReference>
<name>A0ABT6LAY4_9ACTN</name>
<dbReference type="InterPro" id="IPR036736">
    <property type="entry name" value="ACP-like_sf"/>
</dbReference>
<dbReference type="SMART" id="SM00823">
    <property type="entry name" value="PKS_PP"/>
    <property type="match status" value="1"/>
</dbReference>
<gene>
    <name evidence="4" type="ORF">M2283_000424</name>
</gene>
<evidence type="ECO:0000259" key="3">
    <source>
        <dbReference type="PROSITE" id="PS50075"/>
    </source>
</evidence>
<keyword evidence="5" id="KW-1185">Reference proteome</keyword>
<accession>A0ABT6LAY4</accession>
<dbReference type="InterPro" id="IPR009081">
    <property type="entry name" value="PP-bd_ACP"/>
</dbReference>
<comment type="caution">
    <text evidence="4">The sequence shown here is derived from an EMBL/GenBank/DDBJ whole genome shotgun (WGS) entry which is preliminary data.</text>
</comment>
<proteinExistence type="predicted"/>
<dbReference type="Proteomes" id="UP001160499">
    <property type="component" value="Unassembled WGS sequence"/>
</dbReference>
<evidence type="ECO:0000313" key="4">
    <source>
        <dbReference type="EMBL" id="MDH6213145.1"/>
    </source>
</evidence>
<dbReference type="Gene3D" id="1.10.1200.10">
    <property type="entry name" value="ACP-like"/>
    <property type="match status" value="1"/>
</dbReference>
<dbReference type="InterPro" id="IPR006162">
    <property type="entry name" value="Ppantetheine_attach_site"/>
</dbReference>
<dbReference type="RefSeq" id="WP_280874179.1">
    <property type="nucleotide sequence ID" value="NZ_JARXVH010000001.1"/>
</dbReference>
<dbReference type="Pfam" id="PF00550">
    <property type="entry name" value="PP-binding"/>
    <property type="match status" value="1"/>
</dbReference>
<reference evidence="4 5" key="1">
    <citation type="submission" date="2023-04" db="EMBL/GenBank/DDBJ databases">
        <title>Forest soil microbial communities from Buena Vista Peninsula, Colon Province, Panama.</title>
        <authorList>
            <person name="Bouskill N."/>
        </authorList>
    </citation>
    <scope>NUCLEOTIDE SEQUENCE [LARGE SCALE GENOMIC DNA]</scope>
    <source>
        <strain evidence="4 5">GGS1</strain>
    </source>
</reference>
<sequence>MDQLTTDRLMEIMRICAGEVDPVVTTADPEDIDFADLGYDSLALLETAGRLEREFGVAIGEGELADARTPADLTALINRLLAKTA</sequence>
<feature type="domain" description="Carrier" evidence="3">
    <location>
        <begin position="3"/>
        <end position="81"/>
    </location>
</feature>
<dbReference type="InterPro" id="IPR020806">
    <property type="entry name" value="PKS_PP-bd"/>
</dbReference>
<dbReference type="EMBL" id="JARXVH010000001">
    <property type="protein sequence ID" value="MDH6213145.1"/>
    <property type="molecule type" value="Genomic_DNA"/>
</dbReference>
<keyword evidence="2" id="KW-0597">Phosphoprotein</keyword>
<protein>
    <submittedName>
        <fullName evidence="4">Act minimal PKS acyl carrier protein</fullName>
    </submittedName>
</protein>
<organism evidence="4 5">
    <name type="scientific">Streptomyces pseudovenezuelae</name>
    <dbReference type="NCBI Taxonomy" id="67350"/>
    <lineage>
        <taxon>Bacteria</taxon>
        <taxon>Bacillati</taxon>
        <taxon>Actinomycetota</taxon>
        <taxon>Actinomycetes</taxon>
        <taxon>Kitasatosporales</taxon>
        <taxon>Streptomycetaceae</taxon>
        <taxon>Streptomyces</taxon>
        <taxon>Streptomyces aurantiacus group</taxon>
    </lineage>
</organism>
<evidence type="ECO:0000256" key="1">
    <source>
        <dbReference type="ARBA" id="ARBA00022450"/>
    </source>
</evidence>